<name>N0E0H4_9MICO</name>
<accession>N0E0H4</accession>
<evidence type="ECO:0000256" key="10">
    <source>
        <dbReference type="ARBA" id="ARBA00022840"/>
    </source>
</evidence>
<feature type="compositionally biased region" description="Low complexity" evidence="15">
    <location>
        <begin position="537"/>
        <end position="560"/>
    </location>
</feature>
<keyword evidence="17" id="KW-0413">Isomerase</keyword>
<evidence type="ECO:0000256" key="15">
    <source>
        <dbReference type="SAM" id="MobiDB-lite"/>
    </source>
</evidence>
<feature type="compositionally biased region" description="Low complexity" evidence="15">
    <location>
        <begin position="367"/>
        <end position="442"/>
    </location>
</feature>
<dbReference type="InterPro" id="IPR040999">
    <property type="entry name" value="Mak_N_cap"/>
</dbReference>
<feature type="region of interest" description="Disordered" evidence="15">
    <location>
        <begin position="367"/>
        <end position="452"/>
    </location>
</feature>
<evidence type="ECO:0000256" key="13">
    <source>
        <dbReference type="ARBA" id="ARBA00031251"/>
    </source>
</evidence>
<dbReference type="Gene3D" id="3.90.400.10">
    <property type="entry name" value="Oligo-1,6-glucosidase, Domain 2"/>
    <property type="match status" value="1"/>
</dbReference>
<evidence type="ECO:0000256" key="2">
    <source>
        <dbReference type="ARBA" id="ARBA00006219"/>
    </source>
</evidence>
<evidence type="ECO:0000259" key="16">
    <source>
        <dbReference type="SMART" id="SM00642"/>
    </source>
</evidence>
<dbReference type="Pfam" id="PF00128">
    <property type="entry name" value="Alpha-amylase"/>
    <property type="match status" value="1"/>
</dbReference>
<dbReference type="InterPro" id="IPR011009">
    <property type="entry name" value="Kinase-like_dom_sf"/>
</dbReference>
<dbReference type="InterPro" id="IPR045857">
    <property type="entry name" value="O16G_dom_2"/>
</dbReference>
<dbReference type="GO" id="GO:0016853">
    <property type="term" value="F:isomerase activity"/>
    <property type="evidence" value="ECO:0007669"/>
    <property type="project" value="UniProtKB-KW"/>
</dbReference>
<evidence type="ECO:0000256" key="14">
    <source>
        <dbReference type="ARBA" id="ARBA00049067"/>
    </source>
</evidence>
<feature type="region of interest" description="Disordered" evidence="15">
    <location>
        <begin position="472"/>
        <end position="515"/>
    </location>
</feature>
<evidence type="ECO:0000256" key="1">
    <source>
        <dbReference type="ARBA" id="ARBA00004964"/>
    </source>
</evidence>
<evidence type="ECO:0000256" key="6">
    <source>
        <dbReference type="ARBA" id="ARBA00022600"/>
    </source>
</evidence>
<dbReference type="Pfam" id="PF18085">
    <property type="entry name" value="Mak_N_cap"/>
    <property type="match status" value="1"/>
</dbReference>
<dbReference type="PANTHER" id="PTHR10357">
    <property type="entry name" value="ALPHA-AMYLASE FAMILY MEMBER"/>
    <property type="match status" value="1"/>
</dbReference>
<dbReference type="PANTHER" id="PTHR10357:SF219">
    <property type="entry name" value="MALTOSE ALPHA-D-GLUCOSYLTRANSFERASE"/>
    <property type="match status" value="1"/>
</dbReference>
<dbReference type="InterPro" id="IPR006047">
    <property type="entry name" value="GH13_cat_dom"/>
</dbReference>
<evidence type="ECO:0000313" key="17">
    <source>
        <dbReference type="EMBL" id="CCH70397.1"/>
    </source>
</evidence>
<dbReference type="Gene3D" id="3.20.20.80">
    <property type="entry name" value="Glycosidases"/>
    <property type="match status" value="2"/>
</dbReference>
<sequence>MSGFPTGASPVPGLRRDPEWFKTAVFYELLARAFSDTTGSGTGDFQGVISKLDYIQWLGVDCIWLPPFYASPLRDGGYDIADYTAVLPEFGTIEDFRQLVGEAHARGIRIITDFVMNHTSDQHPWFQASRSDPEGPYGDFYVWSDTDEKYAGVRIIFVDTEESNWTFDPVRRQFFWHRFFSHQPDLNYENPAVIDAMKDVVRFWMDMGIDGFRLDAIPYLIEEEGHNGENHPRTHEIVREIRAMVDEEYPGRILLAEANQPPAEVVDYFGSDEEPECQMCFHFPVMPMLYYALRDERAAPIIDVLADTPPIPAGGQWGTFLRNHDELTLEMVTPEQRAAMYGWYAPDPRMRANVGIRRRLWPLLGNTAAPRSSSSTPSCSPCPAHPVSTTATRSAWATTSGSRTATRAARRCSGPRTATPVSPAPTRASSTSPLSTPSPSTAGRSTSNPPWHSRVRSCTGCARCWQHARSTQSSGSVTSPSSSPATSASWPSCARTSATARRRTGPPARCSASTTCRRPPRVRRCSWARSMPGRGFAMSSAARSSTSSATTAASRSPSATAAGSGWLWRRTRTVAEIHTGTYVRPSKLELLTAWMGAQRWYAAKGYEPQLTRIDAWRLGDPAGEVGIETLIVWDDAGTGPVAYQVPLTYRSAPVEELEHALVGTTEHGVLGQRWVYDGTHDPVYAEQLLEFVRGRVHAESSTESDTVDDRYVGVPATTWTEDLSFGSSRVLAGEQSNTSIIVDTVTSDGSARPVIIKVFRMLSPGDNPDVVLQTTLREAGCERVPAVVGSVRGEWDLTAYAPGNGDSIGTPQTVHLAFAQEFLPGVQDAWRVASVAVDEGTDFTGPARLLGEATARVHGILAEALGTTPTTHDTGSAIVDEMRGRFEAAVAEVDELARFAPLVDRILAEAADVAWPPMQRIHGDYHLGQVLHSPTRGWILLDFEGEPIRPLAERVLPDQWIRDVAGMLRSFDYCGGSWEQDNPGSARPWVTATQRAFLDGYAAVSGVDPRAHSALLTAFELDKAMYEVVYEARNRPDWVSIPLQAIDRLTAGHDETLKET</sequence>
<evidence type="ECO:0000313" key="18">
    <source>
        <dbReference type="Proteomes" id="UP000013167"/>
    </source>
</evidence>
<keyword evidence="11" id="KW-0320">Glycogen biosynthesis</keyword>
<dbReference type="InterPro" id="IPR017853">
    <property type="entry name" value="GH"/>
</dbReference>
<evidence type="ECO:0000256" key="9">
    <source>
        <dbReference type="ARBA" id="ARBA00022777"/>
    </source>
</evidence>
<dbReference type="EMBL" id="CAIZ01000127">
    <property type="protein sequence ID" value="CCH70397.1"/>
    <property type="molecule type" value="Genomic_DNA"/>
</dbReference>
<evidence type="ECO:0000256" key="11">
    <source>
        <dbReference type="ARBA" id="ARBA00023056"/>
    </source>
</evidence>
<evidence type="ECO:0000256" key="8">
    <source>
        <dbReference type="ARBA" id="ARBA00022741"/>
    </source>
</evidence>
<comment type="similarity">
    <text evidence="2">Belongs to the aminoglycoside phosphotransferase family.</text>
</comment>
<evidence type="ECO:0000256" key="4">
    <source>
        <dbReference type="ARBA" id="ARBA00011962"/>
    </source>
</evidence>
<dbReference type="SUPFAM" id="SSF51445">
    <property type="entry name" value="(Trans)glycosidases"/>
    <property type="match status" value="1"/>
</dbReference>
<reference evidence="17 18" key="1">
    <citation type="journal article" date="2013" name="ISME J.">
        <title>A metabolic model for members of the genus Tetrasphaera involved in enhanced biological phosphorus removal.</title>
        <authorList>
            <person name="Kristiansen R."/>
            <person name="Nguyen H.T.T."/>
            <person name="Saunders A.M."/>
            <person name="Nielsen J.L."/>
            <person name="Wimmer R."/>
            <person name="Le V.Q."/>
            <person name="McIlroy S.J."/>
            <person name="Petrovski S."/>
            <person name="Seviour R.J."/>
            <person name="Calteau A."/>
            <person name="Nielsen K.L."/>
            <person name="Nielsen P.H."/>
        </authorList>
    </citation>
    <scope>NUCLEOTIDE SEQUENCE [LARGE SCALE GENOMIC DNA]</scope>
    <source>
        <strain evidence="17 18">Lp2</strain>
    </source>
</reference>
<dbReference type="eggNOG" id="COG0366">
    <property type="taxonomic scope" value="Bacteria"/>
</dbReference>
<organism evidence="17 18">
    <name type="scientific">Phycicoccus elongatus Lp2</name>
    <dbReference type="NCBI Taxonomy" id="1193181"/>
    <lineage>
        <taxon>Bacteria</taxon>
        <taxon>Bacillati</taxon>
        <taxon>Actinomycetota</taxon>
        <taxon>Actinomycetes</taxon>
        <taxon>Micrococcales</taxon>
        <taxon>Intrasporangiaceae</taxon>
        <taxon>Phycicoccus</taxon>
    </lineage>
</organism>
<evidence type="ECO:0000256" key="5">
    <source>
        <dbReference type="ARBA" id="ARBA00013882"/>
    </source>
</evidence>
<keyword evidence="18" id="KW-1185">Reference proteome</keyword>
<keyword evidence="7 17" id="KW-0808">Transferase</keyword>
<proteinExistence type="inferred from homology"/>
<gene>
    <name evidence="17" type="ORF">BN10_570004</name>
</gene>
<comment type="subunit">
    <text evidence="3">Monomer.</text>
</comment>
<dbReference type="GO" id="GO:0005524">
    <property type="term" value="F:ATP binding"/>
    <property type="evidence" value="ECO:0007669"/>
    <property type="project" value="UniProtKB-KW"/>
</dbReference>
<dbReference type="Gene3D" id="3.90.1200.10">
    <property type="match status" value="1"/>
</dbReference>
<keyword evidence="8" id="KW-0547">Nucleotide-binding</keyword>
<keyword evidence="10" id="KW-0067">ATP-binding</keyword>
<evidence type="ECO:0000256" key="7">
    <source>
        <dbReference type="ARBA" id="ARBA00022679"/>
    </source>
</evidence>
<dbReference type="STRING" id="1193181.BN10_570004"/>
<keyword evidence="6" id="KW-0321">Glycogen metabolism</keyword>
<evidence type="ECO:0000256" key="12">
    <source>
        <dbReference type="ARBA" id="ARBA00023277"/>
    </source>
</evidence>
<dbReference type="CDD" id="cd11334">
    <property type="entry name" value="AmyAc_TreS"/>
    <property type="match status" value="1"/>
</dbReference>
<dbReference type="EC" id="2.7.1.175" evidence="4"/>
<keyword evidence="12" id="KW-0119">Carbohydrate metabolism</keyword>
<dbReference type="SUPFAM" id="SSF56112">
    <property type="entry name" value="Protein kinase-like (PK-like)"/>
    <property type="match status" value="1"/>
</dbReference>
<comment type="pathway">
    <text evidence="1">Glycan biosynthesis; glycogen biosynthesis.</text>
</comment>
<dbReference type="UniPathway" id="UPA00164"/>
<comment type="catalytic activity">
    <reaction evidence="14">
        <text>D-maltose + ATP = alpha-maltose 1-phosphate + ADP + H(+)</text>
        <dbReference type="Rhea" id="RHEA:31915"/>
        <dbReference type="ChEBI" id="CHEBI:15378"/>
        <dbReference type="ChEBI" id="CHEBI:17306"/>
        <dbReference type="ChEBI" id="CHEBI:30616"/>
        <dbReference type="ChEBI" id="CHEBI:63576"/>
        <dbReference type="ChEBI" id="CHEBI:456216"/>
        <dbReference type="EC" id="2.7.1.175"/>
    </reaction>
</comment>
<protein>
    <recommendedName>
        <fullName evidence="5">Maltokinase</fullName>
        <ecNumber evidence="4">2.7.1.175</ecNumber>
    </recommendedName>
    <alternativeName>
        <fullName evidence="13">Maltose-1-phosphate synthase</fullName>
    </alternativeName>
</protein>
<dbReference type="SMART" id="SM00642">
    <property type="entry name" value="Aamy"/>
    <property type="match status" value="1"/>
</dbReference>
<evidence type="ECO:0000256" key="3">
    <source>
        <dbReference type="ARBA" id="ARBA00011245"/>
    </source>
</evidence>
<dbReference type="GO" id="GO:0016301">
    <property type="term" value="F:kinase activity"/>
    <property type="evidence" value="ECO:0007669"/>
    <property type="project" value="UniProtKB-KW"/>
</dbReference>
<comment type="caution">
    <text evidence="17">The sequence shown here is derived from an EMBL/GenBank/DDBJ whole genome shotgun (WGS) entry which is preliminary data.</text>
</comment>
<feature type="region of interest" description="Disordered" evidence="15">
    <location>
        <begin position="536"/>
        <end position="560"/>
    </location>
</feature>
<dbReference type="eggNOG" id="COG3281">
    <property type="taxonomic scope" value="Bacteria"/>
</dbReference>
<dbReference type="GO" id="GO:0005978">
    <property type="term" value="P:glycogen biosynthetic process"/>
    <property type="evidence" value="ECO:0007669"/>
    <property type="project" value="UniProtKB-UniPathway"/>
</dbReference>
<dbReference type="AlphaFoldDB" id="N0E0H4"/>
<dbReference type="Proteomes" id="UP000013167">
    <property type="component" value="Unassembled WGS sequence"/>
</dbReference>
<keyword evidence="9" id="KW-0418">Kinase</keyword>
<feature type="domain" description="Glycosyl hydrolase family 13 catalytic" evidence="16">
    <location>
        <begin position="28"/>
        <end position="407"/>
    </location>
</feature>
<dbReference type="HOGENOM" id="CLU_007635_2_2_11"/>